<dbReference type="GO" id="GO:0022904">
    <property type="term" value="P:respiratory electron transport chain"/>
    <property type="evidence" value="ECO:0007669"/>
    <property type="project" value="TreeGrafter"/>
</dbReference>
<evidence type="ECO:0000313" key="4">
    <source>
        <dbReference type="Proteomes" id="UP000619545"/>
    </source>
</evidence>
<dbReference type="EMBL" id="DUJS01000004">
    <property type="protein sequence ID" value="HII70598.1"/>
    <property type="molecule type" value="Genomic_DNA"/>
</dbReference>
<gene>
    <name evidence="3" type="ORF">HA336_05135</name>
</gene>
<dbReference type="InterPro" id="IPR050123">
    <property type="entry name" value="Prok_molybdopt-oxidoreductase"/>
</dbReference>
<dbReference type="GO" id="GO:0015948">
    <property type="term" value="P:methanogenesis"/>
    <property type="evidence" value="ECO:0007669"/>
    <property type="project" value="InterPro"/>
</dbReference>
<dbReference type="NCBIfam" id="TIGR03129">
    <property type="entry name" value="one_C_dehyd_B"/>
    <property type="match status" value="1"/>
</dbReference>
<dbReference type="AlphaFoldDB" id="A0A832TD16"/>
<evidence type="ECO:0000313" key="3">
    <source>
        <dbReference type="EMBL" id="HII70598.1"/>
    </source>
</evidence>
<keyword evidence="1" id="KW-0560">Oxidoreductase</keyword>
<dbReference type="Gene3D" id="3.30.200.210">
    <property type="match status" value="1"/>
</dbReference>
<dbReference type="GeneID" id="1477562"/>
<feature type="domain" description="Molybdopterin oxidoreductase" evidence="2">
    <location>
        <begin position="52"/>
        <end position="423"/>
    </location>
</feature>
<dbReference type="PANTHER" id="PTHR43105:SF14">
    <property type="entry name" value="FORMATE DEHYDROGENASE H"/>
    <property type="match status" value="1"/>
</dbReference>
<dbReference type="PANTHER" id="PTHR43105">
    <property type="entry name" value="RESPIRATORY NITRATE REDUCTASE"/>
    <property type="match status" value="1"/>
</dbReference>
<dbReference type="GO" id="GO:0016020">
    <property type="term" value="C:membrane"/>
    <property type="evidence" value="ECO:0007669"/>
    <property type="project" value="TreeGrafter"/>
</dbReference>
<name>A0A832TD16_9EURY</name>
<dbReference type="InterPro" id="IPR016457">
    <property type="entry name" value="Formylmethanofuran_DH_bsu"/>
</dbReference>
<dbReference type="OMA" id="VCIDPHE"/>
<reference evidence="3" key="1">
    <citation type="journal article" date="2020" name="bioRxiv">
        <title>A rank-normalized archaeal taxonomy based on genome phylogeny resolves widespread incomplete and uneven classifications.</title>
        <authorList>
            <person name="Rinke C."/>
            <person name="Chuvochina M."/>
            <person name="Mussig A.J."/>
            <person name="Chaumeil P.-A."/>
            <person name="Waite D.W."/>
            <person name="Whitman W.B."/>
            <person name="Parks D.H."/>
            <person name="Hugenholtz P."/>
        </authorList>
    </citation>
    <scope>NUCLEOTIDE SEQUENCE</scope>
    <source>
        <strain evidence="3">UBA8853</strain>
    </source>
</reference>
<dbReference type="RefSeq" id="WP_011018631.1">
    <property type="nucleotide sequence ID" value="NZ_DUJS01000004.1"/>
</dbReference>
<dbReference type="CDD" id="cd02761">
    <property type="entry name" value="MopB_FmdB-FwdB"/>
    <property type="match status" value="1"/>
</dbReference>
<dbReference type="Proteomes" id="UP000619545">
    <property type="component" value="Unassembled WGS sequence"/>
</dbReference>
<dbReference type="Pfam" id="PF00384">
    <property type="entry name" value="Molybdopterin"/>
    <property type="match status" value="1"/>
</dbReference>
<dbReference type="GO" id="GO:0003954">
    <property type="term" value="F:NADH dehydrogenase activity"/>
    <property type="evidence" value="ECO:0007669"/>
    <property type="project" value="TreeGrafter"/>
</dbReference>
<sequence>MGRKVIKDVVCPFCGTLCDDLEVVVEDGEIVEVRHACRIGAAKFLTAQEDHRHTEPMIKENGEWKKIDYEDAAEETARILVEAKWPLMYGWSSTLCEAHEVGIEIAEKVGAVIDNTASVCHGPSTLGLQDAGVPSCTLGEVKNRADVIIYWGCNPMHAHPRHMSRYTAFTRGFFRPKGREDRTIIVVDPRRTATAELADVHLQVRPNEDYELISALRAAVHGIEIEREEVAGIPVEAVHEVADLIKEASFGTLFWGMGITMSRGRHRNIDNAICLIRDLNEYAKWTLIMMRGHYNVTGFNEVLTWTTGYPFAVDFSRGYPRYNPGEFSAVDVLIRGEVDAAFVIASDPGAHFPRKAVEHMARIPLVCVDPHWTPTAELADLYVPVTIAGIEWEGTAYRMDSVPIRMRKVVEPPESMLNDVEFLEMVIEKVEEMV</sequence>
<dbReference type="PIRSF" id="PIRSF005646">
    <property type="entry name" value="FwdB"/>
    <property type="match status" value="1"/>
</dbReference>
<dbReference type="Gene3D" id="3.40.228.10">
    <property type="entry name" value="Dimethylsulfoxide Reductase, domain 2"/>
    <property type="match status" value="2"/>
</dbReference>
<protein>
    <submittedName>
        <fullName evidence="3">Formylmethanofuran dehydrogenase subunit B</fullName>
    </submittedName>
</protein>
<dbReference type="InterPro" id="IPR006656">
    <property type="entry name" value="Mopterin_OxRdtase"/>
</dbReference>
<evidence type="ECO:0000256" key="1">
    <source>
        <dbReference type="ARBA" id="ARBA00023002"/>
    </source>
</evidence>
<dbReference type="SUPFAM" id="SSF53706">
    <property type="entry name" value="Formate dehydrogenase/DMSO reductase, domains 1-3"/>
    <property type="match status" value="1"/>
</dbReference>
<evidence type="ECO:0000259" key="2">
    <source>
        <dbReference type="Pfam" id="PF00384"/>
    </source>
</evidence>
<comment type="caution">
    <text evidence="3">The sequence shown here is derived from an EMBL/GenBank/DDBJ whole genome shotgun (WGS) entry which is preliminary data.</text>
</comment>
<dbReference type="Gene3D" id="3.40.50.740">
    <property type="match status" value="1"/>
</dbReference>
<organism evidence="3 4">
    <name type="scientific">Methanopyrus kandleri</name>
    <dbReference type="NCBI Taxonomy" id="2320"/>
    <lineage>
        <taxon>Archaea</taxon>
        <taxon>Methanobacteriati</taxon>
        <taxon>Methanobacteriota</taxon>
        <taxon>Methanomada group</taxon>
        <taxon>Methanopyri</taxon>
        <taxon>Methanopyrales</taxon>
        <taxon>Methanopyraceae</taxon>
        <taxon>Methanopyrus</taxon>
    </lineage>
</organism>
<dbReference type="GO" id="GO:0018493">
    <property type="term" value="F:formylmethanofuran dehydrogenase activity"/>
    <property type="evidence" value="ECO:0007669"/>
    <property type="project" value="InterPro"/>
</dbReference>
<accession>A0A832TD16</accession>
<proteinExistence type="predicted"/>